<dbReference type="EMBL" id="JAULRT010000052">
    <property type="protein sequence ID" value="MDO3382680.1"/>
    <property type="molecule type" value="Genomic_DNA"/>
</dbReference>
<comment type="similarity">
    <text evidence="1">Belongs to the PhzF family.</text>
</comment>
<evidence type="ECO:0000313" key="3">
    <source>
        <dbReference type="EMBL" id="MDO3382680.1"/>
    </source>
</evidence>
<dbReference type="Gene3D" id="3.10.310.10">
    <property type="entry name" value="Diaminopimelate Epimerase, Chain A, domain 1"/>
    <property type="match status" value="2"/>
</dbReference>
<dbReference type="SUPFAM" id="SSF54506">
    <property type="entry name" value="Diaminopimelate epimerase-like"/>
    <property type="match status" value="1"/>
</dbReference>
<keyword evidence="4" id="KW-1185">Reference proteome</keyword>
<dbReference type="PANTHER" id="PTHR13774:SF17">
    <property type="entry name" value="PHENAZINE BIOSYNTHESIS-LIKE DOMAIN-CONTAINING PROTEIN"/>
    <property type="match status" value="1"/>
</dbReference>
<evidence type="ECO:0000256" key="2">
    <source>
        <dbReference type="ARBA" id="ARBA00023235"/>
    </source>
</evidence>
<dbReference type="InterPro" id="IPR003719">
    <property type="entry name" value="Phenazine_PhzF-like"/>
</dbReference>
<organism evidence="3 4">
    <name type="scientific">Gilvimarinus algae</name>
    <dbReference type="NCBI Taxonomy" id="3058037"/>
    <lineage>
        <taxon>Bacteria</taxon>
        <taxon>Pseudomonadati</taxon>
        <taxon>Pseudomonadota</taxon>
        <taxon>Gammaproteobacteria</taxon>
        <taxon>Cellvibrionales</taxon>
        <taxon>Cellvibrionaceae</taxon>
        <taxon>Gilvimarinus</taxon>
    </lineage>
</organism>
<keyword evidence="2" id="KW-0413">Isomerase</keyword>
<evidence type="ECO:0000313" key="4">
    <source>
        <dbReference type="Proteomes" id="UP001168380"/>
    </source>
</evidence>
<evidence type="ECO:0000256" key="1">
    <source>
        <dbReference type="ARBA" id="ARBA00008270"/>
    </source>
</evidence>
<sequence>MSTEPVRYISFYDSHAAGNEHTICLTRLNPASLNSEAGNVVFVKLNAAAAPQVSFVSRGTHIKRCGSGTLAVANYLYQHHFRKHFHTPIETEAGVVELGCDAFGPYYIDIPLAQRPLTRPGLWQHLVKARFQAGRDIGANADYSLLHFSSEAQLLELAPRLGLFARFTRRALIAVAGSGERSLLRYFAPQYGAGEDNATGSAAVQLARYWFDTFGGSRLMISQRSKAGGVIQTNRLPAGRVQVRGQCREVA</sequence>
<comment type="caution">
    <text evidence="3">The sequence shown here is derived from an EMBL/GenBank/DDBJ whole genome shotgun (WGS) entry which is preliminary data.</text>
</comment>
<dbReference type="PANTHER" id="PTHR13774">
    <property type="entry name" value="PHENAZINE BIOSYNTHESIS PROTEIN"/>
    <property type="match status" value="1"/>
</dbReference>
<accession>A0ABT8TFB0</accession>
<dbReference type="Pfam" id="PF02567">
    <property type="entry name" value="PhzC-PhzF"/>
    <property type="match status" value="1"/>
</dbReference>
<gene>
    <name evidence="3" type="ORF">QWI16_10900</name>
</gene>
<dbReference type="Proteomes" id="UP001168380">
    <property type="component" value="Unassembled WGS sequence"/>
</dbReference>
<protein>
    <submittedName>
        <fullName evidence="3">PhzF family phenazine biosynthesis protein</fullName>
    </submittedName>
</protein>
<proteinExistence type="inferred from homology"/>
<dbReference type="RefSeq" id="WP_302713061.1">
    <property type="nucleotide sequence ID" value="NZ_JAULRT010000052.1"/>
</dbReference>
<name>A0ABT8TFB0_9GAMM</name>
<reference evidence="3" key="1">
    <citation type="submission" date="2023-07" db="EMBL/GenBank/DDBJ databases">
        <title>Gilvimarinus algae sp. nov., isolated from the surface of Kelp.</title>
        <authorList>
            <person name="Sun Y.Y."/>
            <person name="Gong Y."/>
            <person name="Du Z.J."/>
        </authorList>
    </citation>
    <scope>NUCLEOTIDE SEQUENCE</scope>
    <source>
        <strain evidence="3">SDUM040014</strain>
    </source>
</reference>